<comment type="caution">
    <text evidence="17">The sequence shown here is derived from an EMBL/GenBank/DDBJ whole genome shotgun (WGS) entry which is preliminary data.</text>
</comment>
<reference evidence="17 18" key="1">
    <citation type="submission" date="2019-07" db="EMBL/GenBank/DDBJ databases">
        <title>Genome assembly of two rare yeast pathogens: Diutina rugosa and Trichomonascus ciferrii.</title>
        <authorList>
            <person name="Mixao V."/>
            <person name="Saus E."/>
            <person name="Hansen A."/>
            <person name="Lass-Flor C."/>
            <person name="Gabaldon T."/>
        </authorList>
    </citation>
    <scope>NUCLEOTIDE SEQUENCE [LARGE SCALE GENOMIC DNA]</scope>
    <source>
        <strain evidence="17 18">CBS 613</strain>
    </source>
</reference>
<keyword evidence="9" id="KW-0159">Chromosome partition</keyword>
<comment type="subunit">
    <text evidence="15">Component of the DASH complex consisting of ASK1, DAD1, DAD2, DAD3, DAD4, DAM1, DUO1, HSK3, SPC19 and SPC34, with a stoichiometry of one copy of each subunit per complex. Multiple DASH complexes oligomerize to form a ring that encircles spindle microtubules and organizes the rod-like NDC80 complexes of the outer kinetochore. DASH complex oligomerization strengthens microtubule attachments. Within the complex, DAM1 and DUO1 may form the microtubule connections. On cytoplasmic microtubules, DASH complexes appear to form patches instead of rings. Interacts with the outer kinetochore component NDC80; the interaction is direct.</text>
</comment>
<keyword evidence="10" id="KW-0995">Kinetochore</keyword>
<sequence length="251" mass="27635">MDPLDEPPVADKLQRLAGTMDSIAHHAARLARVNNSIVDFNEGFAAFLYGMEMSMFCTEFVATPSDDDLRVHARKLRRRQLRQRLAQLEHDNAMLEAELDQLRADKQLQTNDEGNTGLQTTSGVAQTPAKRPRTRDHLRANGGQGRTPTSNGDGDVFATPQGPPLTITASTKSASALPAKRQRPLNVWERLSRSKRHPGSTPQHASTSSTPASAPPRRPPSGKGPRSNRAAELRAQQTRQRLADRMANGRR</sequence>
<dbReference type="PANTHER" id="PTHR28113:SF1">
    <property type="entry name" value="DASH COMPLEX SUBUNIT DAM1"/>
    <property type="match status" value="1"/>
</dbReference>
<protein>
    <recommendedName>
        <fullName evidence="5">DASH complex subunit DAM1</fullName>
    </recommendedName>
    <alternativeName>
        <fullName evidence="14">Outer kinetochore protein DAM1</fullName>
    </alternativeName>
</protein>
<evidence type="ECO:0000256" key="13">
    <source>
        <dbReference type="ARBA" id="ARBA00023328"/>
    </source>
</evidence>
<evidence type="ECO:0000256" key="5">
    <source>
        <dbReference type="ARBA" id="ARBA00020497"/>
    </source>
</evidence>
<keyword evidence="11" id="KW-0206">Cytoskeleton</keyword>
<accession>A0A642UT46</accession>
<name>A0A642UT46_DIURU</name>
<comment type="similarity">
    <text evidence="4">Belongs to the DASH complex DAM1 family.</text>
</comment>
<dbReference type="OrthoDB" id="5586015at2759"/>
<feature type="compositionally biased region" description="Polar residues" evidence="16">
    <location>
        <begin position="110"/>
        <end position="125"/>
    </location>
</feature>
<dbReference type="Pfam" id="PF08653">
    <property type="entry name" value="DASH_Dam1"/>
    <property type="match status" value="1"/>
</dbReference>
<dbReference type="Proteomes" id="UP000449547">
    <property type="component" value="Unassembled WGS sequence"/>
</dbReference>
<evidence type="ECO:0000256" key="3">
    <source>
        <dbReference type="ARBA" id="ARBA00004629"/>
    </source>
</evidence>
<evidence type="ECO:0000256" key="4">
    <source>
        <dbReference type="ARBA" id="ARBA00010073"/>
    </source>
</evidence>
<keyword evidence="13" id="KW-0137">Centromere</keyword>
<keyword evidence="18" id="KW-1185">Reference proteome</keyword>
<evidence type="ECO:0000256" key="12">
    <source>
        <dbReference type="ARBA" id="ARBA00023242"/>
    </source>
</evidence>
<dbReference type="GeneID" id="54780440"/>
<evidence type="ECO:0000256" key="16">
    <source>
        <dbReference type="SAM" id="MobiDB-lite"/>
    </source>
</evidence>
<dbReference type="InterPro" id="IPR013962">
    <property type="entry name" value="DASH_Dam1"/>
</dbReference>
<dbReference type="VEuPathDB" id="FungiDB:DIURU_001787"/>
<evidence type="ECO:0000313" key="17">
    <source>
        <dbReference type="EMBL" id="KAA8904833.1"/>
    </source>
</evidence>
<comment type="subcellular location">
    <subcellularLocation>
        <location evidence="3">Chromosome</location>
        <location evidence="3">Centromere</location>
        <location evidence="3">Kinetochore</location>
    </subcellularLocation>
    <subcellularLocation>
        <location evidence="2">Cytoplasm</location>
        <location evidence="2">Cytoskeleton</location>
        <location evidence="2">Spindle</location>
    </subcellularLocation>
    <subcellularLocation>
        <location evidence="1">Nucleus</location>
    </subcellularLocation>
</comment>
<evidence type="ECO:0000256" key="11">
    <source>
        <dbReference type="ARBA" id="ARBA00023212"/>
    </source>
</evidence>
<dbReference type="RefSeq" id="XP_034013397.1">
    <property type="nucleotide sequence ID" value="XM_034154368.1"/>
</dbReference>
<dbReference type="EMBL" id="SWFT01000052">
    <property type="protein sequence ID" value="KAA8904833.1"/>
    <property type="molecule type" value="Genomic_DNA"/>
</dbReference>
<dbReference type="PANTHER" id="PTHR28113">
    <property type="entry name" value="DASH COMPLEX SUBUNIT DAM1"/>
    <property type="match status" value="1"/>
</dbReference>
<evidence type="ECO:0000256" key="8">
    <source>
        <dbReference type="ARBA" id="ARBA00022701"/>
    </source>
</evidence>
<dbReference type="AlphaFoldDB" id="A0A642UT46"/>
<dbReference type="GO" id="GO:0044732">
    <property type="term" value="C:mitotic spindle pole body"/>
    <property type="evidence" value="ECO:0007669"/>
    <property type="project" value="TreeGrafter"/>
</dbReference>
<evidence type="ECO:0000256" key="2">
    <source>
        <dbReference type="ARBA" id="ARBA00004186"/>
    </source>
</evidence>
<gene>
    <name evidence="17" type="ORF">DIURU_001787</name>
</gene>
<feature type="region of interest" description="Disordered" evidence="16">
    <location>
        <begin position="110"/>
        <end position="251"/>
    </location>
</feature>
<proteinExistence type="inferred from homology"/>
<evidence type="ECO:0000256" key="1">
    <source>
        <dbReference type="ARBA" id="ARBA00004123"/>
    </source>
</evidence>
<feature type="compositionally biased region" description="Low complexity" evidence="16">
    <location>
        <begin position="200"/>
        <end position="212"/>
    </location>
</feature>
<keyword evidence="8" id="KW-0493">Microtubule</keyword>
<organism evidence="17 18">
    <name type="scientific">Diutina rugosa</name>
    <name type="common">Yeast</name>
    <name type="synonym">Candida rugosa</name>
    <dbReference type="NCBI Taxonomy" id="5481"/>
    <lineage>
        <taxon>Eukaryota</taxon>
        <taxon>Fungi</taxon>
        <taxon>Dikarya</taxon>
        <taxon>Ascomycota</taxon>
        <taxon>Saccharomycotina</taxon>
        <taxon>Pichiomycetes</taxon>
        <taxon>Debaryomycetaceae</taxon>
        <taxon>Diutina</taxon>
    </lineage>
</organism>
<evidence type="ECO:0000256" key="9">
    <source>
        <dbReference type="ARBA" id="ARBA00022829"/>
    </source>
</evidence>
<dbReference type="GO" id="GO:1990537">
    <property type="term" value="C:mitotic spindle polar microtubule"/>
    <property type="evidence" value="ECO:0007669"/>
    <property type="project" value="TreeGrafter"/>
</dbReference>
<evidence type="ECO:0000313" key="18">
    <source>
        <dbReference type="Proteomes" id="UP000449547"/>
    </source>
</evidence>
<evidence type="ECO:0000256" key="6">
    <source>
        <dbReference type="ARBA" id="ARBA00022454"/>
    </source>
</evidence>
<evidence type="ECO:0000256" key="15">
    <source>
        <dbReference type="ARBA" id="ARBA00047036"/>
    </source>
</evidence>
<keyword evidence="12" id="KW-0539">Nucleus</keyword>
<evidence type="ECO:0000256" key="10">
    <source>
        <dbReference type="ARBA" id="ARBA00022838"/>
    </source>
</evidence>
<dbReference type="GO" id="GO:0042729">
    <property type="term" value="C:DASH complex"/>
    <property type="evidence" value="ECO:0007669"/>
    <property type="project" value="InterPro"/>
</dbReference>
<evidence type="ECO:0000256" key="14">
    <source>
        <dbReference type="ARBA" id="ARBA00030453"/>
    </source>
</evidence>
<evidence type="ECO:0000256" key="7">
    <source>
        <dbReference type="ARBA" id="ARBA00022490"/>
    </source>
</evidence>
<keyword evidence="7" id="KW-0963">Cytoplasm</keyword>
<keyword evidence="6" id="KW-0158">Chromosome</keyword>
<dbReference type="GO" id="GO:1990758">
    <property type="term" value="P:mitotic sister chromatid biorientation"/>
    <property type="evidence" value="ECO:0007669"/>
    <property type="project" value="TreeGrafter"/>
</dbReference>